<dbReference type="KEGG" id="orb:IPMB12_11135"/>
<sequence>MAFFINKPFRLISMCMIISLIGVMILSPDLPARAARVTLATSLGIQPNQEYWVKPEIDPYFNPSFPIKSPISVEEVEQYERIQSFQINEDYLYKTFNSIRRSRTPVEMDTELLSSLENGTFYFTLIDNKPYFLSVREAIEQPSYYKVIKEMGNIIASVRVDLMLWQVSETKYWPDSTKEHYITGTIYNGQKQIIEITSSESNKDGHCIYGITKNAKGVEIRRTICDEATGDYRQTIYRNDEGVQTNLVTYLDDGQVKNEYFSQDGRIVKTTNEPIYPDYLIMEETSDGS</sequence>
<gene>
    <name evidence="1" type="ORF">IPMB12_11135</name>
</gene>
<evidence type="ECO:0000313" key="1">
    <source>
        <dbReference type="EMBL" id="QIQ22192.1"/>
    </source>
</evidence>
<accession>A0A6G9IEE8</accession>
<dbReference type="InParanoid" id="A0A6G9IEE8"/>
<dbReference type="EMBL" id="CP050253">
    <property type="protein sequence ID" value="QIQ22192.1"/>
    <property type="molecule type" value="Genomic_DNA"/>
</dbReference>
<name>A0A6G9IEE8_9GAMM</name>
<protein>
    <submittedName>
        <fullName evidence="1">Uncharacterized protein</fullName>
    </submittedName>
</protein>
<keyword evidence="2" id="KW-1185">Reference proteome</keyword>
<evidence type="ECO:0000313" key="2">
    <source>
        <dbReference type="Proteomes" id="UP000501168"/>
    </source>
</evidence>
<proteinExistence type="predicted"/>
<organism evidence="1 2">
    <name type="scientific">Zophobihabitans entericus</name>
    <dbReference type="NCBI Taxonomy" id="1635327"/>
    <lineage>
        <taxon>Bacteria</taxon>
        <taxon>Pseudomonadati</taxon>
        <taxon>Pseudomonadota</taxon>
        <taxon>Gammaproteobacteria</taxon>
        <taxon>Orbales</taxon>
        <taxon>Orbaceae</taxon>
        <taxon>Zophobihabitans</taxon>
    </lineage>
</organism>
<dbReference type="AlphaFoldDB" id="A0A6G9IEE8"/>
<reference evidence="1 2" key="1">
    <citation type="submission" date="2020-03" db="EMBL/GenBank/DDBJ databases">
        <title>Complete genome sequence of Orbus sp. IPMB12 (BCRC 80908).</title>
        <authorList>
            <person name="Lo W.-S."/>
            <person name="Chang T.-H."/>
            <person name="Kuo C.-H."/>
        </authorList>
    </citation>
    <scope>NUCLEOTIDE SEQUENCE [LARGE SCALE GENOMIC DNA]</scope>
    <source>
        <strain evidence="1 2">IPMB12</strain>
    </source>
</reference>
<dbReference type="RefSeq" id="WP_166917489.1">
    <property type="nucleotide sequence ID" value="NZ_CP050253.1"/>
</dbReference>
<dbReference type="Proteomes" id="UP000501168">
    <property type="component" value="Chromosome"/>
</dbReference>